<dbReference type="Proteomes" id="UP000528322">
    <property type="component" value="Unassembled WGS sequence"/>
</dbReference>
<name>A0A7W7Y3C0_9BACT</name>
<proteinExistence type="predicted"/>
<keyword evidence="2" id="KW-1185">Reference proteome</keyword>
<organism evidence="1 2">
    <name type="scientific">Desulfurispira natronophila</name>
    <dbReference type="NCBI Taxonomy" id="682562"/>
    <lineage>
        <taxon>Bacteria</taxon>
        <taxon>Pseudomonadati</taxon>
        <taxon>Chrysiogenota</taxon>
        <taxon>Chrysiogenia</taxon>
        <taxon>Chrysiogenales</taxon>
        <taxon>Chrysiogenaceae</taxon>
        <taxon>Desulfurispira</taxon>
    </lineage>
</organism>
<evidence type="ECO:0000313" key="2">
    <source>
        <dbReference type="Proteomes" id="UP000528322"/>
    </source>
</evidence>
<dbReference type="EMBL" id="JACHID010000003">
    <property type="protein sequence ID" value="MBB5021340.1"/>
    <property type="molecule type" value="Genomic_DNA"/>
</dbReference>
<evidence type="ECO:0000313" key="1">
    <source>
        <dbReference type="EMBL" id="MBB5021340.1"/>
    </source>
</evidence>
<reference evidence="1 2" key="1">
    <citation type="submission" date="2020-08" db="EMBL/GenBank/DDBJ databases">
        <title>Genomic Encyclopedia of Type Strains, Phase IV (KMG-IV): sequencing the most valuable type-strain genomes for metagenomic binning, comparative biology and taxonomic classification.</title>
        <authorList>
            <person name="Goeker M."/>
        </authorList>
    </citation>
    <scope>NUCLEOTIDE SEQUENCE [LARGE SCALE GENOMIC DNA]</scope>
    <source>
        <strain evidence="1 2">DSM 22071</strain>
    </source>
</reference>
<sequence>MQLPVHQEINITDVCRKRVAFCLFLLRFRIFCKHFATIDNTEMH</sequence>
<comment type="caution">
    <text evidence="1">The sequence shown here is derived from an EMBL/GenBank/DDBJ whole genome shotgun (WGS) entry which is preliminary data.</text>
</comment>
<gene>
    <name evidence="1" type="ORF">HNR37_000649</name>
</gene>
<accession>A0A7W7Y3C0</accession>
<dbReference type="AlphaFoldDB" id="A0A7W7Y3C0"/>
<protein>
    <submittedName>
        <fullName evidence="1">Uncharacterized protein</fullName>
    </submittedName>
</protein>